<evidence type="ECO:0000313" key="2">
    <source>
        <dbReference type="Proteomes" id="UP001232536"/>
    </source>
</evidence>
<dbReference type="EMBL" id="JAUQYP010000001">
    <property type="protein sequence ID" value="MDO8107848.1"/>
    <property type="molecule type" value="Genomic_DNA"/>
</dbReference>
<name>A0ABT9DEK5_9CELL</name>
<reference evidence="1 2" key="1">
    <citation type="submission" date="2023-07" db="EMBL/GenBank/DDBJ databases">
        <title>Description of novel actinomycetes strains, isolated from tidal flat sediment.</title>
        <authorList>
            <person name="Lu C."/>
        </authorList>
    </citation>
    <scope>NUCLEOTIDE SEQUENCE [LARGE SCALE GENOMIC DNA]</scope>
    <source>
        <strain evidence="1 2">SYSU T00b441</strain>
    </source>
</reference>
<proteinExistence type="predicted"/>
<gene>
    <name evidence="1" type="ORF">Q6348_11645</name>
</gene>
<organism evidence="1 2">
    <name type="scientific">Actinotalea lenta</name>
    <dbReference type="NCBI Taxonomy" id="3064654"/>
    <lineage>
        <taxon>Bacteria</taxon>
        <taxon>Bacillati</taxon>
        <taxon>Actinomycetota</taxon>
        <taxon>Actinomycetes</taxon>
        <taxon>Micrococcales</taxon>
        <taxon>Cellulomonadaceae</taxon>
        <taxon>Actinotalea</taxon>
    </lineage>
</organism>
<keyword evidence="2" id="KW-1185">Reference proteome</keyword>
<accession>A0ABT9DEK5</accession>
<protein>
    <submittedName>
        <fullName evidence="1">Uncharacterized protein</fullName>
    </submittedName>
</protein>
<comment type="caution">
    <text evidence="1">The sequence shown here is derived from an EMBL/GenBank/DDBJ whole genome shotgun (WGS) entry which is preliminary data.</text>
</comment>
<dbReference type="Proteomes" id="UP001232536">
    <property type="component" value="Unassembled WGS sequence"/>
</dbReference>
<dbReference type="RefSeq" id="WP_304601451.1">
    <property type="nucleotide sequence ID" value="NZ_JAUQYP010000001.1"/>
</dbReference>
<evidence type="ECO:0000313" key="1">
    <source>
        <dbReference type="EMBL" id="MDO8107848.1"/>
    </source>
</evidence>
<sequence length="286" mass="29419">MNVGDALAPYTLSTPTTVVTDAACRPRAPEVLDRLQRAFCLAPEEIEALGKATASVAPQALVVAWGMAALLGGATPDTQGSLERLLASMSRRDLDVVAASQRGSALDVARLVVAEAATWSGSAGVEAPGLGRIPGAAAGAAGAVVATWGDELDPAHVRALEEPWTTAVDPAPGAVERALGELWEPVSRARDWVAERGAAPLSALRWRLGDWSMAMHRAAVSAWLSGRLVEQLLATVVVTVPLVGACGSDKVLLRAALPAAHARAAAAVCADVLEEDALRVLCPVVG</sequence>